<evidence type="ECO:0000313" key="1">
    <source>
        <dbReference type="EMBL" id="MBI1492654.1"/>
    </source>
</evidence>
<dbReference type="EMBL" id="JADCKQ010000002">
    <property type="protein sequence ID" value="MBI1492654.1"/>
    <property type="molecule type" value="Genomic_DNA"/>
</dbReference>
<keyword evidence="2" id="KW-1185">Reference proteome</keyword>
<organism evidence="1 2">
    <name type="scientific">Halocynthiibacter styelae</name>
    <dbReference type="NCBI Taxonomy" id="2761955"/>
    <lineage>
        <taxon>Bacteria</taxon>
        <taxon>Pseudomonadati</taxon>
        <taxon>Pseudomonadota</taxon>
        <taxon>Alphaproteobacteria</taxon>
        <taxon>Rhodobacterales</taxon>
        <taxon>Paracoccaceae</taxon>
        <taxon>Halocynthiibacter</taxon>
    </lineage>
</organism>
<accession>A0A8J7LKH0</accession>
<dbReference type="Proteomes" id="UP000640583">
    <property type="component" value="Unassembled WGS sequence"/>
</dbReference>
<name>A0A8J7LKH0_9RHOB</name>
<reference evidence="1" key="1">
    <citation type="submission" date="2020-10" db="EMBL/GenBank/DDBJ databases">
        <title>Paenihalocynthiibacter styelae gen. nov., sp. nov., isolated from stalked sea squirt Styela clava.</title>
        <authorList>
            <person name="Kim Y.-O."/>
            <person name="Yoon J.-H."/>
        </authorList>
    </citation>
    <scope>NUCLEOTIDE SEQUENCE</scope>
    <source>
        <strain evidence="1">MYP1-1</strain>
    </source>
</reference>
<proteinExistence type="predicted"/>
<sequence length="103" mass="11874">MARKKYSFAYIRELACHCDEYYSERMVSGDPVEGVPDDYSCHDRSHYVKIMVHYLVTENDQLFREMARGVLAELGDADVPEVQQQVMQMLDATGMGLLCERAF</sequence>
<comment type="caution">
    <text evidence="1">The sequence shown here is derived from an EMBL/GenBank/DDBJ whole genome shotgun (WGS) entry which is preliminary data.</text>
</comment>
<dbReference type="AlphaFoldDB" id="A0A8J7LKH0"/>
<gene>
    <name evidence="1" type="ORF">H1D41_03280</name>
</gene>
<evidence type="ECO:0000313" key="2">
    <source>
        <dbReference type="Proteomes" id="UP000640583"/>
    </source>
</evidence>
<protein>
    <submittedName>
        <fullName evidence="1">Uncharacterized protein</fullName>
    </submittedName>
</protein>
<dbReference type="RefSeq" id="WP_228847567.1">
    <property type="nucleotide sequence ID" value="NZ_JADCKQ010000002.1"/>
</dbReference>